<name>A0ABV8EXW1_9ACTN</name>
<comment type="caution">
    <text evidence="4">The sequence shown here is derived from an EMBL/GenBank/DDBJ whole genome shotgun (WGS) entry which is preliminary data.</text>
</comment>
<reference evidence="5" key="1">
    <citation type="journal article" date="2019" name="Int. J. Syst. Evol. Microbiol.">
        <title>The Global Catalogue of Microorganisms (GCM) 10K type strain sequencing project: providing services to taxonomists for standard genome sequencing and annotation.</title>
        <authorList>
            <consortium name="The Broad Institute Genomics Platform"/>
            <consortium name="The Broad Institute Genome Sequencing Center for Infectious Disease"/>
            <person name="Wu L."/>
            <person name="Ma J."/>
        </authorList>
    </citation>
    <scope>NUCLEOTIDE SEQUENCE [LARGE SCALE GENOMIC DNA]</scope>
    <source>
        <strain evidence="5">TBRC 7912</strain>
    </source>
</reference>
<evidence type="ECO:0000313" key="5">
    <source>
        <dbReference type="Proteomes" id="UP001595698"/>
    </source>
</evidence>
<dbReference type="NCBIfam" id="TIGR01451">
    <property type="entry name" value="B_ant_repeat"/>
    <property type="match status" value="1"/>
</dbReference>
<evidence type="ECO:0000256" key="2">
    <source>
        <dbReference type="SAM" id="Phobius"/>
    </source>
</evidence>
<evidence type="ECO:0000313" key="4">
    <source>
        <dbReference type="EMBL" id="MFC3980571.1"/>
    </source>
</evidence>
<keyword evidence="2" id="KW-1133">Transmembrane helix</keyword>
<keyword evidence="2" id="KW-0472">Membrane</keyword>
<protein>
    <submittedName>
        <fullName evidence="4">DUF11 domain-containing protein</fullName>
    </submittedName>
</protein>
<gene>
    <name evidence="4" type="ORF">ACFOYY_10590</name>
</gene>
<keyword evidence="2" id="KW-0812">Transmembrane</keyword>
<feature type="transmembrane region" description="Helical" evidence="2">
    <location>
        <begin position="149"/>
        <end position="171"/>
    </location>
</feature>
<evidence type="ECO:0000259" key="3">
    <source>
        <dbReference type="Pfam" id="PF01345"/>
    </source>
</evidence>
<evidence type="ECO:0000256" key="1">
    <source>
        <dbReference type="SAM" id="MobiDB-lite"/>
    </source>
</evidence>
<proteinExistence type="predicted"/>
<dbReference type="InterPro" id="IPR013783">
    <property type="entry name" value="Ig-like_fold"/>
</dbReference>
<dbReference type="EMBL" id="JBHSBC010000009">
    <property type="protein sequence ID" value="MFC3980571.1"/>
    <property type="molecule type" value="Genomic_DNA"/>
</dbReference>
<dbReference type="Gene3D" id="2.60.40.10">
    <property type="entry name" value="Immunoglobulins"/>
    <property type="match status" value="1"/>
</dbReference>
<dbReference type="InterPro" id="IPR047589">
    <property type="entry name" value="DUF11_rpt"/>
</dbReference>
<feature type="domain" description="DUF11" evidence="3">
    <location>
        <begin position="2"/>
        <end position="104"/>
    </location>
</feature>
<dbReference type="RefSeq" id="WP_386189601.1">
    <property type="nucleotide sequence ID" value="NZ_JBHSBC010000009.1"/>
</dbReference>
<sequence length="175" mass="19153">MRAGHEVVFAMTIRNVGPAVAREVVVRDPLDDRLTFLSVSPDSCGYQDRVLTCRLGRLGPEEAVTVEWRGLVSPDTPDGYRLRNVAKVSGVTPESRLDNNLGRAEITVTNRPPHVRRPPHVERPPLFEKPPLVAGPAPVPREELPFTGFPAWLLGLAGLLVVAGSAVRWTARRTG</sequence>
<dbReference type="Proteomes" id="UP001595698">
    <property type="component" value="Unassembled WGS sequence"/>
</dbReference>
<keyword evidence="5" id="KW-1185">Reference proteome</keyword>
<dbReference type="InterPro" id="IPR001434">
    <property type="entry name" value="OmcB-like_DUF11"/>
</dbReference>
<organism evidence="4 5">
    <name type="scientific">Streptosporangium jomthongense</name>
    <dbReference type="NCBI Taxonomy" id="1193683"/>
    <lineage>
        <taxon>Bacteria</taxon>
        <taxon>Bacillati</taxon>
        <taxon>Actinomycetota</taxon>
        <taxon>Actinomycetes</taxon>
        <taxon>Streptosporangiales</taxon>
        <taxon>Streptosporangiaceae</taxon>
        <taxon>Streptosporangium</taxon>
    </lineage>
</organism>
<feature type="region of interest" description="Disordered" evidence="1">
    <location>
        <begin position="110"/>
        <end position="129"/>
    </location>
</feature>
<accession>A0ABV8EXW1</accession>
<dbReference type="Pfam" id="PF01345">
    <property type="entry name" value="DUF11"/>
    <property type="match status" value="1"/>
</dbReference>